<dbReference type="PROSITE" id="PS51257">
    <property type="entry name" value="PROKAR_LIPOPROTEIN"/>
    <property type="match status" value="1"/>
</dbReference>
<reference evidence="5" key="1">
    <citation type="journal article" date="2019" name="Int. J. Syst. Evol. Microbiol.">
        <title>The Global Catalogue of Microorganisms (GCM) 10K type strain sequencing project: providing services to taxonomists for standard genome sequencing and annotation.</title>
        <authorList>
            <consortium name="The Broad Institute Genomics Platform"/>
            <consortium name="The Broad Institute Genome Sequencing Center for Infectious Disease"/>
            <person name="Wu L."/>
            <person name="Ma J."/>
        </authorList>
    </citation>
    <scope>NUCLEOTIDE SEQUENCE [LARGE SCALE GENOMIC DNA]</scope>
    <source>
        <strain evidence="5">CECT 8010</strain>
    </source>
</reference>
<evidence type="ECO:0000256" key="3">
    <source>
        <dbReference type="SAM" id="MobiDB-lite"/>
    </source>
</evidence>
<keyword evidence="2" id="KW-0677">Repeat</keyword>
<accession>A0ABV8PXS7</accession>
<dbReference type="Pfam" id="PF01344">
    <property type="entry name" value="Kelch_1"/>
    <property type="match status" value="1"/>
</dbReference>
<name>A0ABV8PXS7_9BACT</name>
<evidence type="ECO:0000256" key="1">
    <source>
        <dbReference type="ARBA" id="ARBA00022441"/>
    </source>
</evidence>
<protein>
    <submittedName>
        <fullName evidence="4">Kelch repeat-containing protein</fullName>
    </submittedName>
</protein>
<gene>
    <name evidence="4" type="ORF">ACFOW1_10065</name>
</gene>
<organism evidence="4 5">
    <name type="scientific">Parasediminibacterium paludis</name>
    <dbReference type="NCBI Taxonomy" id="908966"/>
    <lineage>
        <taxon>Bacteria</taxon>
        <taxon>Pseudomonadati</taxon>
        <taxon>Bacteroidota</taxon>
        <taxon>Chitinophagia</taxon>
        <taxon>Chitinophagales</taxon>
        <taxon>Chitinophagaceae</taxon>
        <taxon>Parasediminibacterium</taxon>
    </lineage>
</organism>
<dbReference type="Proteomes" id="UP001595906">
    <property type="component" value="Unassembled WGS sequence"/>
</dbReference>
<dbReference type="Gene3D" id="2.120.10.80">
    <property type="entry name" value="Kelch-type beta propeller"/>
    <property type="match status" value="2"/>
</dbReference>
<dbReference type="PANTHER" id="PTHR45632">
    <property type="entry name" value="LD33804P"/>
    <property type="match status" value="1"/>
</dbReference>
<feature type="region of interest" description="Disordered" evidence="3">
    <location>
        <begin position="128"/>
        <end position="147"/>
    </location>
</feature>
<comment type="caution">
    <text evidence="4">The sequence shown here is derived from an EMBL/GenBank/DDBJ whole genome shotgun (WGS) entry which is preliminary data.</text>
</comment>
<proteinExistence type="predicted"/>
<keyword evidence="5" id="KW-1185">Reference proteome</keyword>
<evidence type="ECO:0000256" key="2">
    <source>
        <dbReference type="ARBA" id="ARBA00022737"/>
    </source>
</evidence>
<dbReference type="EMBL" id="JBHSDC010000019">
    <property type="protein sequence ID" value="MFC4232236.1"/>
    <property type="molecule type" value="Genomic_DNA"/>
</dbReference>
<dbReference type="SUPFAM" id="SSF117281">
    <property type="entry name" value="Kelch motif"/>
    <property type="match status" value="1"/>
</dbReference>
<keyword evidence="1" id="KW-0880">Kelch repeat</keyword>
<sequence length="352" mass="38506">MKHLKYFFFLPASIVLLAISCSKGSDSTDLVGNWVTRSQLNGDARYEATSFTIGDTAYLATGYNGTDRYRDVWAYRADNNTWTLKATFGGVARNSAAGFSVNGKGYITTGYDGTKRLKDTWQYDPASNSWTQKQDFPEPVNAGTGNSDGRYDATAFTLTVGSVQKGFVTCGYNGSTQKDMYSYNPANDTWQTEIASPGSKRSAAVAFVYNNKAYLVTGSSSGTNLNDFYVYDPNAADPTQPWTALNKITNVSTDSFDDDYTDIARTNAVAFVIGDKGFLATGEIGGYTSKVWAYDFATDRWSRKHDFERSARSGAIGFTIKGRGFVSTGRASGLPFDDIEEFQPDATYNAND</sequence>
<dbReference type="RefSeq" id="WP_379014008.1">
    <property type="nucleotide sequence ID" value="NZ_JBHSDC010000019.1"/>
</dbReference>
<evidence type="ECO:0000313" key="4">
    <source>
        <dbReference type="EMBL" id="MFC4232236.1"/>
    </source>
</evidence>
<dbReference type="InterPro" id="IPR006652">
    <property type="entry name" value="Kelch_1"/>
</dbReference>
<dbReference type="InterPro" id="IPR015915">
    <property type="entry name" value="Kelch-typ_b-propeller"/>
</dbReference>
<dbReference type="PANTHER" id="PTHR45632:SF3">
    <property type="entry name" value="KELCH-LIKE PROTEIN 32"/>
    <property type="match status" value="1"/>
</dbReference>
<evidence type="ECO:0000313" key="5">
    <source>
        <dbReference type="Proteomes" id="UP001595906"/>
    </source>
</evidence>